<dbReference type="AlphaFoldDB" id="A0A1G2BDU1"/>
<proteinExistence type="predicted"/>
<feature type="region of interest" description="Disordered" evidence="1">
    <location>
        <begin position="1"/>
        <end position="37"/>
    </location>
</feature>
<evidence type="ECO:0000313" key="2">
    <source>
        <dbReference type="EMBL" id="OGY87388.1"/>
    </source>
</evidence>
<feature type="compositionally biased region" description="Polar residues" evidence="1">
    <location>
        <begin position="24"/>
        <end position="37"/>
    </location>
</feature>
<evidence type="ECO:0000313" key="3">
    <source>
        <dbReference type="Proteomes" id="UP000176420"/>
    </source>
</evidence>
<sequence length="121" mass="14085">MYSEFPSKKKRPLLSREDLPGPQDSPTWENFHQPNRNTMETRWSTTHLELFNRLMVLLRQDVEKCQKIKDLVQQHIFNEVSAEAEKAGQEIVALLVSNPAARQGLRTYYEDTLSFTPPRGL</sequence>
<reference evidence="2 3" key="1">
    <citation type="journal article" date="2016" name="Nat. Commun.">
        <title>Thousands of microbial genomes shed light on interconnected biogeochemical processes in an aquifer system.</title>
        <authorList>
            <person name="Anantharaman K."/>
            <person name="Brown C.T."/>
            <person name="Hug L.A."/>
            <person name="Sharon I."/>
            <person name="Castelle C.J."/>
            <person name="Probst A.J."/>
            <person name="Thomas B.C."/>
            <person name="Singh A."/>
            <person name="Wilkins M.J."/>
            <person name="Karaoz U."/>
            <person name="Brodie E.L."/>
            <person name="Williams K.H."/>
            <person name="Hubbard S.S."/>
            <person name="Banfield J.F."/>
        </authorList>
    </citation>
    <scope>NUCLEOTIDE SEQUENCE [LARGE SCALE GENOMIC DNA]</scope>
</reference>
<evidence type="ECO:0000256" key="1">
    <source>
        <dbReference type="SAM" id="MobiDB-lite"/>
    </source>
</evidence>
<dbReference type="EMBL" id="MHKI01000009">
    <property type="protein sequence ID" value="OGY87388.1"/>
    <property type="molecule type" value="Genomic_DNA"/>
</dbReference>
<comment type="caution">
    <text evidence="2">The sequence shown here is derived from an EMBL/GenBank/DDBJ whole genome shotgun (WGS) entry which is preliminary data.</text>
</comment>
<dbReference type="Proteomes" id="UP000176420">
    <property type="component" value="Unassembled WGS sequence"/>
</dbReference>
<name>A0A1G2BDU1_9BACT</name>
<protein>
    <submittedName>
        <fullName evidence="2">Uncharacterized protein</fullName>
    </submittedName>
</protein>
<gene>
    <name evidence="2" type="ORF">A2319_05480</name>
</gene>
<organism evidence="2 3">
    <name type="scientific">Candidatus Kerfeldbacteria bacterium RIFOXYB2_FULL_38_14</name>
    <dbReference type="NCBI Taxonomy" id="1798547"/>
    <lineage>
        <taxon>Bacteria</taxon>
        <taxon>Candidatus Kerfeldiibacteriota</taxon>
    </lineage>
</organism>
<accession>A0A1G2BDU1</accession>